<sequence>MLRAGPEFRGARGMLPTRAHMTQVMLFSLFASAYSASLSTTQQCFPLTTNQPFQLFSRLIS</sequence>
<accession>A0A4U6V819</accession>
<evidence type="ECO:0000313" key="3">
    <source>
        <dbReference type="Proteomes" id="UP000298652"/>
    </source>
</evidence>
<dbReference type="EMBL" id="CM016554">
    <property type="protein sequence ID" value="TKW24445.1"/>
    <property type="molecule type" value="Genomic_DNA"/>
</dbReference>
<feature type="signal peptide" evidence="1">
    <location>
        <begin position="1"/>
        <end position="35"/>
    </location>
</feature>
<keyword evidence="3" id="KW-1185">Reference proteome</keyword>
<evidence type="ECO:0000256" key="1">
    <source>
        <dbReference type="SAM" id="SignalP"/>
    </source>
</evidence>
<keyword evidence="1" id="KW-0732">Signal</keyword>
<reference evidence="2" key="1">
    <citation type="submission" date="2019-03" db="EMBL/GenBank/DDBJ databases">
        <title>WGS assembly of Setaria viridis.</title>
        <authorList>
            <person name="Huang P."/>
            <person name="Jenkins J."/>
            <person name="Grimwood J."/>
            <person name="Barry K."/>
            <person name="Healey A."/>
            <person name="Mamidi S."/>
            <person name="Sreedasyam A."/>
            <person name="Shu S."/>
            <person name="Feldman M."/>
            <person name="Wu J."/>
            <person name="Yu Y."/>
            <person name="Chen C."/>
            <person name="Johnson J."/>
            <person name="Rokhsar D."/>
            <person name="Baxter I."/>
            <person name="Schmutz J."/>
            <person name="Brutnell T."/>
            <person name="Kellogg E."/>
        </authorList>
    </citation>
    <scope>NUCLEOTIDE SEQUENCE [LARGE SCALE GENOMIC DNA]</scope>
</reference>
<feature type="chain" id="PRO_5020853443" evidence="1">
    <location>
        <begin position="36"/>
        <end position="61"/>
    </location>
</feature>
<dbReference type="AlphaFoldDB" id="A0A4U6V819"/>
<organism evidence="2 3">
    <name type="scientific">Setaria viridis</name>
    <name type="common">Green bristlegrass</name>
    <name type="synonym">Setaria italica subsp. viridis</name>
    <dbReference type="NCBI Taxonomy" id="4556"/>
    <lineage>
        <taxon>Eukaryota</taxon>
        <taxon>Viridiplantae</taxon>
        <taxon>Streptophyta</taxon>
        <taxon>Embryophyta</taxon>
        <taxon>Tracheophyta</taxon>
        <taxon>Spermatophyta</taxon>
        <taxon>Magnoliopsida</taxon>
        <taxon>Liliopsida</taxon>
        <taxon>Poales</taxon>
        <taxon>Poaceae</taxon>
        <taxon>PACMAD clade</taxon>
        <taxon>Panicoideae</taxon>
        <taxon>Panicodae</taxon>
        <taxon>Paniceae</taxon>
        <taxon>Cenchrinae</taxon>
        <taxon>Setaria</taxon>
    </lineage>
</organism>
<dbReference type="Gramene" id="TKW24445">
    <property type="protein sequence ID" value="TKW24445"/>
    <property type="gene ID" value="SEVIR_3G051150v2"/>
</dbReference>
<gene>
    <name evidence="2" type="ORF">SEVIR_3G051150v2</name>
</gene>
<proteinExistence type="predicted"/>
<dbReference type="Proteomes" id="UP000298652">
    <property type="component" value="Chromosome 3"/>
</dbReference>
<evidence type="ECO:0000313" key="2">
    <source>
        <dbReference type="EMBL" id="TKW24445.1"/>
    </source>
</evidence>
<name>A0A4U6V819_SETVI</name>
<protein>
    <submittedName>
        <fullName evidence="2">Uncharacterized protein</fullName>
    </submittedName>
</protein>